<dbReference type="PANTHER" id="PTHR43286:SF1">
    <property type="entry name" value="ENDONUCLEASE III-LIKE PROTEIN 1"/>
    <property type="match status" value="1"/>
</dbReference>
<dbReference type="EMBL" id="UINC01003557">
    <property type="protein sequence ID" value="SVA07359.1"/>
    <property type="molecule type" value="Genomic_DNA"/>
</dbReference>
<dbReference type="CDD" id="cd00056">
    <property type="entry name" value="ENDO3c"/>
    <property type="match status" value="1"/>
</dbReference>
<organism evidence="8">
    <name type="scientific">marine metagenome</name>
    <dbReference type="NCBI Taxonomy" id="408172"/>
    <lineage>
        <taxon>unclassified sequences</taxon>
        <taxon>metagenomes</taxon>
        <taxon>ecological metagenomes</taxon>
    </lineage>
</organism>
<dbReference type="AlphaFoldDB" id="A0A381SVA1"/>
<dbReference type="GO" id="GO:0003677">
    <property type="term" value="F:DNA binding"/>
    <property type="evidence" value="ECO:0007669"/>
    <property type="project" value="InterPro"/>
</dbReference>
<dbReference type="Pfam" id="PF00633">
    <property type="entry name" value="HHH"/>
    <property type="match status" value="1"/>
</dbReference>
<evidence type="ECO:0000256" key="2">
    <source>
        <dbReference type="ARBA" id="ARBA00022763"/>
    </source>
</evidence>
<dbReference type="Pfam" id="PF00730">
    <property type="entry name" value="HhH-GPD"/>
    <property type="match status" value="1"/>
</dbReference>
<keyword evidence="6" id="KW-0326">Glycosidase</keyword>
<name>A0A381SVA1_9ZZZZ</name>
<dbReference type="PROSITE" id="PS01155">
    <property type="entry name" value="ENDONUCLEASE_III_2"/>
    <property type="match status" value="1"/>
</dbReference>
<evidence type="ECO:0000256" key="6">
    <source>
        <dbReference type="ARBA" id="ARBA00023295"/>
    </source>
</evidence>
<keyword evidence="3" id="KW-0378">Hydrolase</keyword>
<dbReference type="InterPro" id="IPR003265">
    <property type="entry name" value="HhH-GPD_domain"/>
</dbReference>
<evidence type="ECO:0000256" key="4">
    <source>
        <dbReference type="ARBA" id="ARBA00023204"/>
    </source>
</evidence>
<evidence type="ECO:0000256" key="3">
    <source>
        <dbReference type="ARBA" id="ARBA00022801"/>
    </source>
</evidence>
<evidence type="ECO:0000313" key="8">
    <source>
        <dbReference type="EMBL" id="SVA07359.1"/>
    </source>
</evidence>
<dbReference type="InterPro" id="IPR004036">
    <property type="entry name" value="Endonuclease-III-like_CS2"/>
</dbReference>
<dbReference type="GO" id="GO:0000703">
    <property type="term" value="F:oxidized pyrimidine nucleobase lesion DNA N-glycosylase activity"/>
    <property type="evidence" value="ECO:0007669"/>
    <property type="project" value="TreeGrafter"/>
</dbReference>
<dbReference type="InterPro" id="IPR011257">
    <property type="entry name" value="DNA_glycosylase"/>
</dbReference>
<dbReference type="PANTHER" id="PTHR43286">
    <property type="entry name" value="ENDONUCLEASE III-LIKE PROTEIN 1"/>
    <property type="match status" value="1"/>
</dbReference>
<keyword evidence="4" id="KW-0234">DNA repair</keyword>
<dbReference type="FunFam" id="1.10.340.30:FF:000001">
    <property type="entry name" value="Endonuclease III"/>
    <property type="match status" value="1"/>
</dbReference>
<dbReference type="Gene3D" id="1.10.340.30">
    <property type="entry name" value="Hypothetical protein, domain 2"/>
    <property type="match status" value="1"/>
</dbReference>
<comment type="similarity">
    <text evidence="1">Belongs to the Nth/MutY family.</text>
</comment>
<dbReference type="GO" id="GO:0003906">
    <property type="term" value="F:DNA-(apurinic or apyrimidinic site) endonuclease activity"/>
    <property type="evidence" value="ECO:0007669"/>
    <property type="project" value="TreeGrafter"/>
</dbReference>
<feature type="domain" description="HhH-GPD" evidence="7">
    <location>
        <begin position="61"/>
        <end position="209"/>
    </location>
</feature>
<sequence>MTRTATVPGGTGFSTMSAGRHVARVMQRLRTAMGAMDEPAVEKIAEEEQADPFKVLIATMLSAQTRDPVTFDASNRLFSRADTSRKMVRLRVATIEKLIYPVSFYRNKAQHVKETCRQLNERYGGRVPTTMAELLSLPGVGRKTANLVLIVALRSKENICVDTHVHRISNRLGWVETRTPEETEQALYQVAARRWWPLLNMYLVTWGQNVCKPLYPVCGRCVIGSLCPKIGVEKMGK</sequence>
<evidence type="ECO:0000259" key="7">
    <source>
        <dbReference type="SMART" id="SM00478"/>
    </source>
</evidence>
<dbReference type="SUPFAM" id="SSF48150">
    <property type="entry name" value="DNA-glycosylase"/>
    <property type="match status" value="1"/>
</dbReference>
<evidence type="ECO:0000256" key="5">
    <source>
        <dbReference type="ARBA" id="ARBA00023239"/>
    </source>
</evidence>
<protein>
    <recommendedName>
        <fullName evidence="7">HhH-GPD domain-containing protein</fullName>
    </recommendedName>
</protein>
<evidence type="ECO:0000256" key="1">
    <source>
        <dbReference type="ARBA" id="ARBA00008343"/>
    </source>
</evidence>
<dbReference type="InterPro" id="IPR023170">
    <property type="entry name" value="HhH_base_excis_C"/>
</dbReference>
<dbReference type="GO" id="GO:0006285">
    <property type="term" value="P:base-excision repair, AP site formation"/>
    <property type="evidence" value="ECO:0007669"/>
    <property type="project" value="TreeGrafter"/>
</dbReference>
<accession>A0A381SVA1</accession>
<reference evidence="8" key="1">
    <citation type="submission" date="2018-05" db="EMBL/GenBank/DDBJ databases">
        <authorList>
            <person name="Lanie J.A."/>
            <person name="Ng W.-L."/>
            <person name="Kazmierczak K.M."/>
            <person name="Andrzejewski T.M."/>
            <person name="Davidsen T.M."/>
            <person name="Wayne K.J."/>
            <person name="Tettelin H."/>
            <person name="Glass J.I."/>
            <person name="Rusch D."/>
            <person name="Podicherti R."/>
            <person name="Tsui H.-C.T."/>
            <person name="Winkler M.E."/>
        </authorList>
    </citation>
    <scope>NUCLEOTIDE SEQUENCE</scope>
</reference>
<dbReference type="GO" id="GO:0006289">
    <property type="term" value="P:nucleotide-excision repair"/>
    <property type="evidence" value="ECO:0007669"/>
    <property type="project" value="TreeGrafter"/>
</dbReference>
<proteinExistence type="inferred from homology"/>
<dbReference type="PIRSF" id="PIRSF001435">
    <property type="entry name" value="Nth"/>
    <property type="match status" value="1"/>
</dbReference>
<gene>
    <name evidence="8" type="ORF">METZ01_LOCUS60213</name>
</gene>
<keyword evidence="5" id="KW-0456">Lyase</keyword>
<dbReference type="SMART" id="SM00478">
    <property type="entry name" value="ENDO3c"/>
    <property type="match status" value="1"/>
</dbReference>
<dbReference type="Gene3D" id="1.10.1670.10">
    <property type="entry name" value="Helix-hairpin-Helix base-excision DNA repair enzymes (C-terminal)"/>
    <property type="match status" value="1"/>
</dbReference>
<dbReference type="GO" id="GO:0016829">
    <property type="term" value="F:lyase activity"/>
    <property type="evidence" value="ECO:0007669"/>
    <property type="project" value="UniProtKB-KW"/>
</dbReference>
<keyword evidence="2" id="KW-0227">DNA damage</keyword>
<dbReference type="InterPro" id="IPR000445">
    <property type="entry name" value="HhH_motif"/>
</dbReference>